<dbReference type="RefSeq" id="WP_244195986.1">
    <property type="nucleotide sequence ID" value="NZ_FXAT01000003.1"/>
</dbReference>
<accession>A0A1X7K6Y7</accession>
<evidence type="ECO:0000313" key="2">
    <source>
        <dbReference type="EMBL" id="SMG36843.1"/>
    </source>
</evidence>
<name>A0A1X7K6Y7_9BURK</name>
<dbReference type="AlphaFoldDB" id="A0A1X7K6Y7"/>
<dbReference type="GO" id="GO:0004518">
    <property type="term" value="F:nuclease activity"/>
    <property type="evidence" value="ECO:0007669"/>
    <property type="project" value="InterPro"/>
</dbReference>
<dbReference type="Pfam" id="PF14130">
    <property type="entry name" value="Cap4_nuclease"/>
    <property type="match status" value="1"/>
</dbReference>
<gene>
    <name evidence="2" type="ORF">SAMN06265784_103426</name>
</gene>
<keyword evidence="3" id="KW-1185">Reference proteome</keyword>
<evidence type="ECO:0000259" key="1">
    <source>
        <dbReference type="Pfam" id="PF14130"/>
    </source>
</evidence>
<dbReference type="Proteomes" id="UP000193228">
    <property type="component" value="Unassembled WGS sequence"/>
</dbReference>
<protein>
    <recommendedName>
        <fullName evidence="1">CD-NTase associated protein 4-like DNA endonuclease domain-containing protein</fullName>
    </recommendedName>
</protein>
<sequence length="334" mass="37815">MTADRFSYQYDWALHEFLELHHRGEASIVFVELHEDVVFGTSLDAEETSFIFCQVKAGGKSGYSSQALIKRSGAKNSILGKMLSSIAVKDIAERVQKLGLVATRGFSLKLKTSGFRLEEIPFSELEEKTATVIRESLQTELNASVPLEKLHFREPSLDTRSTRHAVIGLISDLLTERNPNQHSNSTQIYVVLTDELRRKGEIAWDYSDWDQLVMRKGLTADRVEALFAQYSSTVSTDELINDFDSQVRELGFLTRDVKRLRERARTYLLNTLAGGALVQVQVRDSIREHLSTLEAVLCRQTLESLVNSCAPVVTEHLRDRESRAAAYIIEYLRS</sequence>
<reference evidence="3" key="1">
    <citation type="submission" date="2017-04" db="EMBL/GenBank/DDBJ databases">
        <authorList>
            <person name="Varghese N."/>
            <person name="Submissions S."/>
        </authorList>
    </citation>
    <scope>NUCLEOTIDE SEQUENCE [LARGE SCALE GENOMIC DNA]</scope>
    <source>
        <strain evidence="3">LMG 29540</strain>
    </source>
</reference>
<dbReference type="InterPro" id="IPR025382">
    <property type="entry name" value="Cap4-like_endonuclease_dom"/>
</dbReference>
<dbReference type="EMBL" id="FXAT01000003">
    <property type="protein sequence ID" value="SMG36843.1"/>
    <property type="molecule type" value="Genomic_DNA"/>
</dbReference>
<proteinExistence type="predicted"/>
<organism evidence="2 3">
    <name type="scientific">Paraburkholderia susongensis</name>
    <dbReference type="NCBI Taxonomy" id="1515439"/>
    <lineage>
        <taxon>Bacteria</taxon>
        <taxon>Pseudomonadati</taxon>
        <taxon>Pseudomonadota</taxon>
        <taxon>Betaproteobacteria</taxon>
        <taxon>Burkholderiales</taxon>
        <taxon>Burkholderiaceae</taxon>
        <taxon>Paraburkholderia</taxon>
    </lineage>
</organism>
<evidence type="ECO:0000313" key="3">
    <source>
        <dbReference type="Proteomes" id="UP000193228"/>
    </source>
</evidence>
<feature type="domain" description="CD-NTase associated protein 4-like DNA endonuclease" evidence="1">
    <location>
        <begin position="2"/>
        <end position="200"/>
    </location>
</feature>